<feature type="transmembrane region" description="Helical" evidence="1">
    <location>
        <begin position="172"/>
        <end position="191"/>
    </location>
</feature>
<comment type="caution">
    <text evidence="4">The sequence shown here is derived from an EMBL/GenBank/DDBJ whole genome shotgun (WGS) entry which is preliminary data.</text>
</comment>
<dbReference type="InterPro" id="IPR035965">
    <property type="entry name" value="PAS-like_dom_sf"/>
</dbReference>
<evidence type="ECO:0000256" key="1">
    <source>
        <dbReference type="SAM" id="Phobius"/>
    </source>
</evidence>
<dbReference type="Gene3D" id="3.20.20.450">
    <property type="entry name" value="EAL domain"/>
    <property type="match status" value="1"/>
</dbReference>
<dbReference type="InterPro" id="IPR000014">
    <property type="entry name" value="PAS"/>
</dbReference>
<evidence type="ECO:0000313" key="4">
    <source>
        <dbReference type="EMBL" id="MDF8333274.1"/>
    </source>
</evidence>
<dbReference type="InterPro" id="IPR013656">
    <property type="entry name" value="PAS_4"/>
</dbReference>
<dbReference type="CDD" id="cd01949">
    <property type="entry name" value="GGDEF"/>
    <property type="match status" value="1"/>
</dbReference>
<dbReference type="InterPro" id="IPR000160">
    <property type="entry name" value="GGDEF_dom"/>
</dbReference>
<dbReference type="PANTHER" id="PTHR44757:SF10">
    <property type="entry name" value="MEMBRANE PROTEIN"/>
    <property type="match status" value="1"/>
</dbReference>
<dbReference type="CDD" id="cd00130">
    <property type="entry name" value="PAS"/>
    <property type="match status" value="1"/>
</dbReference>
<dbReference type="SUPFAM" id="SSF141868">
    <property type="entry name" value="EAL domain-like"/>
    <property type="match status" value="1"/>
</dbReference>
<dbReference type="Pfam" id="PF00563">
    <property type="entry name" value="EAL"/>
    <property type="match status" value="1"/>
</dbReference>
<dbReference type="Gene3D" id="3.30.450.20">
    <property type="entry name" value="PAS domain"/>
    <property type="match status" value="1"/>
</dbReference>
<dbReference type="EMBL" id="JAROCY010000006">
    <property type="protein sequence ID" value="MDF8333274.1"/>
    <property type="molecule type" value="Genomic_DNA"/>
</dbReference>
<dbReference type="InterPro" id="IPR043128">
    <property type="entry name" value="Rev_trsase/Diguanyl_cyclase"/>
</dbReference>
<name>A0ABT6CIC3_9SPHN</name>
<accession>A0ABT6CIC3</accession>
<keyword evidence="1" id="KW-0812">Transmembrane</keyword>
<dbReference type="PROSITE" id="PS50883">
    <property type="entry name" value="EAL"/>
    <property type="match status" value="1"/>
</dbReference>
<feature type="transmembrane region" description="Helical" evidence="1">
    <location>
        <begin position="30"/>
        <end position="50"/>
    </location>
</feature>
<dbReference type="Pfam" id="PF00990">
    <property type="entry name" value="GGDEF"/>
    <property type="match status" value="1"/>
</dbReference>
<dbReference type="Proteomes" id="UP001222770">
    <property type="component" value="Unassembled WGS sequence"/>
</dbReference>
<feature type="transmembrane region" description="Helical" evidence="1">
    <location>
        <begin position="120"/>
        <end position="137"/>
    </location>
</feature>
<dbReference type="InterPro" id="IPR001633">
    <property type="entry name" value="EAL_dom"/>
</dbReference>
<reference evidence="4 5" key="1">
    <citation type="submission" date="2023-03" db="EMBL/GenBank/DDBJ databases">
        <title>Novosphingobium cyanobacteriorum sp. nov., isolated from a eutrophic reservoir during the Microcystis bloom period.</title>
        <authorList>
            <person name="Kang M."/>
            <person name="Le V."/>
            <person name="Ko S.-R."/>
            <person name="Lee S.-A."/>
            <person name="Ahn C.-Y."/>
        </authorList>
    </citation>
    <scope>NUCLEOTIDE SEQUENCE [LARGE SCALE GENOMIC DNA]</scope>
    <source>
        <strain evidence="4 5">HBC54</strain>
    </source>
</reference>
<evidence type="ECO:0000259" key="3">
    <source>
        <dbReference type="PROSITE" id="PS50887"/>
    </source>
</evidence>
<dbReference type="InterPro" id="IPR035919">
    <property type="entry name" value="EAL_sf"/>
</dbReference>
<dbReference type="SUPFAM" id="SSF55073">
    <property type="entry name" value="Nucleotide cyclase"/>
    <property type="match status" value="1"/>
</dbReference>
<dbReference type="NCBIfam" id="TIGR00254">
    <property type="entry name" value="GGDEF"/>
    <property type="match status" value="1"/>
</dbReference>
<keyword evidence="1" id="KW-1133">Transmembrane helix</keyword>
<dbReference type="SUPFAM" id="SSF55785">
    <property type="entry name" value="PYP-like sensor domain (PAS domain)"/>
    <property type="match status" value="1"/>
</dbReference>
<dbReference type="CDD" id="cd01948">
    <property type="entry name" value="EAL"/>
    <property type="match status" value="1"/>
</dbReference>
<dbReference type="Gene3D" id="3.30.70.270">
    <property type="match status" value="1"/>
</dbReference>
<dbReference type="InterPro" id="IPR029787">
    <property type="entry name" value="Nucleotide_cyclase"/>
</dbReference>
<keyword evidence="5" id="KW-1185">Reference proteome</keyword>
<dbReference type="InterPro" id="IPR052155">
    <property type="entry name" value="Biofilm_reg_signaling"/>
</dbReference>
<sequence length="763" mass="83973">MSDVDRLAYANIRANSAAIRLEPVLDDFRMLPRAVLGGFPTILFYAALLWPHEPHWLVLAWLAALLTPLAGCHLLWMQWRKRQGDLEWLAWARKPLVILSLLTGFGWGAPVVVTALKGEPVLFCITMVVGAGVLGGVNSSKGSYAPATLAVIVPGVLSGLVAWAIFLGPAEFAGVAVLTVIFGAFLCTAVIDRQRKHVAQFEAREGQRLSIETVRLLLNDFQEQAADWLWRVDAQGRVFAPGFRFRQVTGRSVDDLTGLPFADLFDESPERAILENHLDSRTPFRNLTVQLTIGAEKRWWTLSARALDNGEMHGVASDVTAQKRAEERISYMAHFDGLTELSNRFRFNECLQRALTGRLVDSEDVAVLCLDLDRFKAVNDTLGHPAGDLLLRQVARRIELAVGAEGLIARLGGDEFAVLLCGPDAASRAEPTAQRIIAELAEPFHLEEHQVLSSTSIGIATSIDGCVDAADMMKMADLALYAAKEQGRNRLVHYTAGMETQARERRELEIDLRRGLGNGEFELLYQPQVDIETGAIACYEALVRWNHPTRGTILPGSFIDMAEETGLIVPLGQWVIRAATEAAGRWPDDVRVAVNLSPAQLRDPGLLPCVIQAMASAGLSANRLELEITESVLLEDTEDNLATLHRLRDLGLRISLDDFGTGYSSLNYLRNFPFDKIKIDRCFIEGIEERGDCQAIVSAMITLAEDLGMVITAEGVETVEQLERLRLHGCRQIQGYLVARPLSAALLDAHLGLVNEAMARRAG</sequence>
<feature type="transmembrane region" description="Helical" evidence="1">
    <location>
        <begin position="56"/>
        <end position="76"/>
    </location>
</feature>
<keyword evidence="1" id="KW-0472">Membrane</keyword>
<gene>
    <name evidence="4" type="ORF">POM99_08690</name>
</gene>
<dbReference type="PROSITE" id="PS50887">
    <property type="entry name" value="GGDEF"/>
    <property type="match status" value="1"/>
</dbReference>
<feature type="domain" description="GGDEF" evidence="3">
    <location>
        <begin position="363"/>
        <end position="496"/>
    </location>
</feature>
<feature type="transmembrane region" description="Helical" evidence="1">
    <location>
        <begin position="144"/>
        <end position="166"/>
    </location>
</feature>
<dbReference type="SMART" id="SM00267">
    <property type="entry name" value="GGDEF"/>
    <property type="match status" value="1"/>
</dbReference>
<proteinExistence type="predicted"/>
<dbReference type="PANTHER" id="PTHR44757">
    <property type="entry name" value="DIGUANYLATE CYCLASE DGCP"/>
    <property type="match status" value="1"/>
</dbReference>
<organism evidence="4 5">
    <name type="scientific">Novosphingobium cyanobacteriorum</name>
    <dbReference type="NCBI Taxonomy" id="3024215"/>
    <lineage>
        <taxon>Bacteria</taxon>
        <taxon>Pseudomonadati</taxon>
        <taxon>Pseudomonadota</taxon>
        <taxon>Alphaproteobacteria</taxon>
        <taxon>Sphingomonadales</taxon>
        <taxon>Sphingomonadaceae</taxon>
        <taxon>Novosphingobium</taxon>
    </lineage>
</organism>
<feature type="transmembrane region" description="Helical" evidence="1">
    <location>
        <begin position="96"/>
        <end position="114"/>
    </location>
</feature>
<dbReference type="RefSeq" id="WP_277276784.1">
    <property type="nucleotide sequence ID" value="NZ_JAROCY010000006.1"/>
</dbReference>
<feature type="domain" description="EAL" evidence="2">
    <location>
        <begin position="505"/>
        <end position="755"/>
    </location>
</feature>
<dbReference type="Pfam" id="PF08448">
    <property type="entry name" value="PAS_4"/>
    <property type="match status" value="1"/>
</dbReference>
<dbReference type="SMART" id="SM00052">
    <property type="entry name" value="EAL"/>
    <property type="match status" value="1"/>
</dbReference>
<protein>
    <submittedName>
        <fullName evidence="4">EAL domain-containing protein</fullName>
    </submittedName>
</protein>
<evidence type="ECO:0000259" key="2">
    <source>
        <dbReference type="PROSITE" id="PS50883"/>
    </source>
</evidence>
<evidence type="ECO:0000313" key="5">
    <source>
        <dbReference type="Proteomes" id="UP001222770"/>
    </source>
</evidence>